<sequence>MQKDVIHNDPLAEDETNRKPSIGITVTVPFRNAEDGEESVED</sequence>
<gene>
    <name evidence="2" type="ORF">FHS40_001388</name>
</gene>
<keyword evidence="3" id="KW-1185">Reference proteome</keyword>
<name>A0A7W8AS48_STRST</name>
<dbReference type="RefSeq" id="WP_260422751.1">
    <property type="nucleotide sequence ID" value="NZ_BMSQ01000009.1"/>
</dbReference>
<accession>A0A7W8AS48</accession>
<feature type="region of interest" description="Disordered" evidence="1">
    <location>
        <begin position="1"/>
        <end position="23"/>
    </location>
</feature>
<dbReference type="AlphaFoldDB" id="A0A7W8AS48"/>
<proteinExistence type="predicted"/>
<dbReference type="EMBL" id="JACHJD010000002">
    <property type="protein sequence ID" value="MBB5102335.1"/>
    <property type="molecule type" value="Genomic_DNA"/>
</dbReference>
<protein>
    <submittedName>
        <fullName evidence="2">Uncharacterized protein</fullName>
    </submittedName>
</protein>
<evidence type="ECO:0000313" key="2">
    <source>
        <dbReference type="EMBL" id="MBB5102335.1"/>
    </source>
</evidence>
<organism evidence="2 3">
    <name type="scientific">Streptomyces spectabilis</name>
    <dbReference type="NCBI Taxonomy" id="68270"/>
    <lineage>
        <taxon>Bacteria</taxon>
        <taxon>Bacillati</taxon>
        <taxon>Actinomycetota</taxon>
        <taxon>Actinomycetes</taxon>
        <taxon>Kitasatosporales</taxon>
        <taxon>Streptomycetaceae</taxon>
        <taxon>Streptomyces</taxon>
    </lineage>
</organism>
<comment type="caution">
    <text evidence="2">The sequence shown here is derived from an EMBL/GenBank/DDBJ whole genome shotgun (WGS) entry which is preliminary data.</text>
</comment>
<reference evidence="2 3" key="1">
    <citation type="submission" date="2020-08" db="EMBL/GenBank/DDBJ databases">
        <title>Genomic Encyclopedia of Type Strains, Phase III (KMG-III): the genomes of soil and plant-associated and newly described type strains.</title>
        <authorList>
            <person name="Whitman W."/>
        </authorList>
    </citation>
    <scope>NUCLEOTIDE SEQUENCE [LARGE SCALE GENOMIC DNA]</scope>
    <source>
        <strain evidence="2 3">CECT 3146</strain>
    </source>
</reference>
<evidence type="ECO:0000256" key="1">
    <source>
        <dbReference type="SAM" id="MobiDB-lite"/>
    </source>
</evidence>
<evidence type="ECO:0000313" key="3">
    <source>
        <dbReference type="Proteomes" id="UP000549009"/>
    </source>
</evidence>
<dbReference type="Proteomes" id="UP000549009">
    <property type="component" value="Unassembled WGS sequence"/>
</dbReference>